<dbReference type="OrthoDB" id="445620at2"/>
<dbReference type="InterPro" id="IPR036514">
    <property type="entry name" value="SGNH_hydro_sf"/>
</dbReference>
<evidence type="ECO:0000313" key="2">
    <source>
        <dbReference type="Proteomes" id="UP000240739"/>
    </source>
</evidence>
<dbReference type="RefSeq" id="WP_107567299.1">
    <property type="nucleotide sequence ID" value="NZ_PYYB01000001.1"/>
</dbReference>
<proteinExistence type="predicted"/>
<protein>
    <submittedName>
        <fullName evidence="1">Uncharacterized protein</fullName>
    </submittedName>
</protein>
<dbReference type="InterPro" id="IPR051532">
    <property type="entry name" value="Ester_Hydrolysis_Enzymes"/>
</dbReference>
<organism evidence="1 2">
    <name type="scientific">Paraconexibacter algicola</name>
    <dbReference type="NCBI Taxonomy" id="2133960"/>
    <lineage>
        <taxon>Bacteria</taxon>
        <taxon>Bacillati</taxon>
        <taxon>Actinomycetota</taxon>
        <taxon>Thermoleophilia</taxon>
        <taxon>Solirubrobacterales</taxon>
        <taxon>Paraconexibacteraceae</taxon>
        <taxon>Paraconexibacter</taxon>
    </lineage>
</organism>
<sequence length="446" mass="47921">MLGGARSGGCDHRAGRTRALGALTAVTVALGVGLGAATIAPAADEPTQQPATQSLLGINVSRGHVQMLMLAPVDSTVTFFEEIDGARTELGTSTAVPPATGGPDGAAPVPVAIPWRCDRTTRRFHAVARTTDGRTIEASNEALTPSCRDRVAIVAPKQVQPGSAATIQLKDRWQLGDLPVRVCVGRKPTGRRCTSLRFEPGQRLLSFRRNVGAGIGDFTIDLYVSGFRTQQRIGVGRAATKAARQGMLITGDSMMQGIDALLADRLEKDYRIIRQTRPGTGISKDLGKKWTVLAREQAARHKPAVTVVLLGGNDGFPMKNESGVEIKCCSEAWRQEYLRRLEEMATAYARNGRGTVLWSLLPPTRREDLTAPISAVNDAIRRLAARMPAVRLVPLDKVFGPGYRDTIDGEKVRDPDGLHFSLAGQRLATQAILSVLRTPATTPTGR</sequence>
<dbReference type="EMBL" id="PYYB01000001">
    <property type="protein sequence ID" value="PTL58862.1"/>
    <property type="molecule type" value="Genomic_DNA"/>
</dbReference>
<name>A0A2T4UHZ2_9ACTN</name>
<dbReference type="Gene3D" id="3.40.50.1110">
    <property type="entry name" value="SGNH hydrolase"/>
    <property type="match status" value="1"/>
</dbReference>
<gene>
    <name evidence="1" type="ORF">C7Y72_03945</name>
</gene>
<comment type="caution">
    <text evidence="1">The sequence shown here is derived from an EMBL/GenBank/DDBJ whole genome shotgun (WGS) entry which is preliminary data.</text>
</comment>
<keyword evidence="2" id="KW-1185">Reference proteome</keyword>
<dbReference type="PANTHER" id="PTHR30383">
    <property type="entry name" value="THIOESTERASE 1/PROTEASE 1/LYSOPHOSPHOLIPASE L1"/>
    <property type="match status" value="1"/>
</dbReference>
<evidence type="ECO:0000313" key="1">
    <source>
        <dbReference type="EMBL" id="PTL58862.1"/>
    </source>
</evidence>
<reference evidence="1 2" key="1">
    <citation type="submission" date="2018-03" db="EMBL/GenBank/DDBJ databases">
        <title>Aquarubrobacter algicola gen. nov., sp. nov., a novel actinobacterium isolated from shallow eutrophic lake during the end of cyanobacterial harmful algal blooms.</title>
        <authorList>
            <person name="Chun S.J."/>
        </authorList>
    </citation>
    <scope>NUCLEOTIDE SEQUENCE [LARGE SCALE GENOMIC DNA]</scope>
    <source>
        <strain evidence="1 2">Seoho-28</strain>
    </source>
</reference>
<dbReference type="Proteomes" id="UP000240739">
    <property type="component" value="Unassembled WGS sequence"/>
</dbReference>
<dbReference type="Pfam" id="PF04311">
    <property type="entry name" value="DUF459"/>
    <property type="match status" value="1"/>
</dbReference>
<dbReference type="SUPFAM" id="SSF52266">
    <property type="entry name" value="SGNH hydrolase"/>
    <property type="match status" value="1"/>
</dbReference>
<dbReference type="InterPro" id="IPR007407">
    <property type="entry name" value="DUF459"/>
</dbReference>
<dbReference type="AlphaFoldDB" id="A0A2T4UHZ2"/>
<accession>A0A2T4UHZ2</accession>